<name>A0AAU6WJQ6_9MICC</name>
<dbReference type="KEGG" id="gey:QMQ05_07665"/>
<accession>A0AAU6WJQ6</accession>
<feature type="compositionally biased region" description="Polar residues" evidence="1">
    <location>
        <begin position="141"/>
        <end position="151"/>
    </location>
</feature>
<keyword evidence="4" id="KW-1185">Reference proteome</keyword>
<dbReference type="InterPro" id="IPR036278">
    <property type="entry name" value="Sialidase_sf"/>
</dbReference>
<feature type="signal peptide" evidence="2">
    <location>
        <begin position="1"/>
        <end position="33"/>
    </location>
</feature>
<keyword evidence="2" id="KW-0732">Signal</keyword>
<evidence type="ECO:0000256" key="1">
    <source>
        <dbReference type="SAM" id="MobiDB-lite"/>
    </source>
</evidence>
<dbReference type="RefSeq" id="WP_345474361.1">
    <property type="nucleotide sequence ID" value="NZ_CP125942.1"/>
</dbReference>
<evidence type="ECO:0000313" key="3">
    <source>
        <dbReference type="EMBL" id="XAO47378.1"/>
    </source>
</evidence>
<protein>
    <submittedName>
        <fullName evidence="3">Sialidase family protein</fullName>
        <ecNumber evidence="3">3.2.1.-</ecNumber>
    </submittedName>
</protein>
<feature type="chain" id="PRO_5043896331" evidence="2">
    <location>
        <begin position="34"/>
        <end position="190"/>
    </location>
</feature>
<feature type="compositionally biased region" description="Polar residues" evidence="1">
    <location>
        <begin position="165"/>
        <end position="181"/>
    </location>
</feature>
<feature type="region of interest" description="Disordered" evidence="1">
    <location>
        <begin position="141"/>
        <end position="190"/>
    </location>
</feature>
<reference evidence="3 4" key="1">
    <citation type="submission" date="2023-05" db="EMBL/GenBank/DDBJ databases">
        <title>Glutamicibacter sp. B1, complete genome.</title>
        <authorList>
            <person name="Long Y.H."/>
            <person name="Fang T."/>
            <person name="Li X.Y."/>
        </authorList>
    </citation>
    <scope>NUCLEOTIDE SEQUENCE [LARGE SCALE GENOMIC DNA]</scope>
    <source>
        <strain evidence="3 4">B1</strain>
    </source>
</reference>
<dbReference type="AlphaFoldDB" id="A0AAU6WJQ6"/>
<dbReference type="CDD" id="cd15482">
    <property type="entry name" value="Sialidase_non-viral"/>
    <property type="match status" value="1"/>
</dbReference>
<evidence type="ECO:0000256" key="2">
    <source>
        <dbReference type="SAM" id="SignalP"/>
    </source>
</evidence>
<proteinExistence type="predicted"/>
<evidence type="ECO:0000313" key="4">
    <source>
        <dbReference type="Proteomes" id="UP001486888"/>
    </source>
</evidence>
<gene>
    <name evidence="3" type="ORF">QMQ05_07665</name>
</gene>
<dbReference type="EC" id="3.2.1.-" evidence="3"/>
<dbReference type="Gene3D" id="2.120.10.10">
    <property type="match status" value="1"/>
</dbReference>
<dbReference type="SUPFAM" id="SSF50939">
    <property type="entry name" value="Sialidases"/>
    <property type="match status" value="1"/>
</dbReference>
<sequence length="190" mass="20121">MRSHVRHEHRKILVTALALSLTIPSLSITPAMAASSVEEADPTTPPGTYTEINLGSDRTDQNFFYRIPALAHLGNGVVLAAWDARPSNANDAPNPNSIVQRISTDNGATWGPMTTIAAGFAGDSSTGKYGYSDPVMFSTRTLEKSSPSSFTPKIRASPEAPGAMTTATDRCSAQPWSSPPTMAQHGAHLV</sequence>
<organism evidence="3 4">
    <name type="scientific">Glutamicibacter ectropisis</name>
    <dbReference type="NCBI Taxonomy" id="3046593"/>
    <lineage>
        <taxon>Bacteria</taxon>
        <taxon>Bacillati</taxon>
        <taxon>Actinomycetota</taxon>
        <taxon>Actinomycetes</taxon>
        <taxon>Micrococcales</taxon>
        <taxon>Micrococcaceae</taxon>
        <taxon>Glutamicibacter</taxon>
    </lineage>
</organism>
<keyword evidence="3" id="KW-0326">Glycosidase</keyword>
<dbReference type="EMBL" id="CP125942">
    <property type="protein sequence ID" value="XAO47378.1"/>
    <property type="molecule type" value="Genomic_DNA"/>
</dbReference>
<dbReference type="GO" id="GO:0016798">
    <property type="term" value="F:hydrolase activity, acting on glycosyl bonds"/>
    <property type="evidence" value="ECO:0007669"/>
    <property type="project" value="UniProtKB-KW"/>
</dbReference>
<keyword evidence="3" id="KW-0378">Hydrolase</keyword>
<dbReference type="Proteomes" id="UP001486888">
    <property type="component" value="Chromosome"/>
</dbReference>